<name>A0A9N8ECP4_9STRA</name>
<gene>
    <name evidence="1" type="ORF">SEMRO_954_G224320.1</name>
</gene>
<accession>A0A9N8ECP4</accession>
<sequence length="116" mass="12411">MKIEYLEMVTPDVDALCKIQATIHGIEFGDPVPNLGNARTAKMANGGVIGIRGPMRPDESPVTRSYMLVQDLPKAMAAAKEVGAEIAIESMDLPGHGKIGMFIQGGIECGLWQNES</sequence>
<dbReference type="AlphaFoldDB" id="A0A9N8ECP4"/>
<proteinExistence type="predicted"/>
<comment type="caution">
    <text evidence="1">The sequence shown here is derived from an EMBL/GenBank/DDBJ whole genome shotgun (WGS) entry which is preliminary data.</text>
</comment>
<protein>
    <recommendedName>
        <fullName evidence="3">Hydroxylase</fullName>
    </recommendedName>
</protein>
<evidence type="ECO:0000313" key="2">
    <source>
        <dbReference type="Proteomes" id="UP001153069"/>
    </source>
</evidence>
<evidence type="ECO:0000313" key="1">
    <source>
        <dbReference type="EMBL" id="CAB9518687.1"/>
    </source>
</evidence>
<dbReference type="InterPro" id="IPR029068">
    <property type="entry name" value="Glyas_Bleomycin-R_OHBP_Dase"/>
</dbReference>
<dbReference type="Gene3D" id="3.10.180.10">
    <property type="entry name" value="2,3-Dihydroxybiphenyl 1,2-Dioxygenase, domain 1"/>
    <property type="match status" value="1"/>
</dbReference>
<reference evidence="1" key="1">
    <citation type="submission" date="2020-06" db="EMBL/GenBank/DDBJ databases">
        <authorList>
            <consortium name="Plant Systems Biology data submission"/>
        </authorList>
    </citation>
    <scope>NUCLEOTIDE SEQUENCE</scope>
    <source>
        <strain evidence="1">D6</strain>
    </source>
</reference>
<organism evidence="1 2">
    <name type="scientific">Seminavis robusta</name>
    <dbReference type="NCBI Taxonomy" id="568900"/>
    <lineage>
        <taxon>Eukaryota</taxon>
        <taxon>Sar</taxon>
        <taxon>Stramenopiles</taxon>
        <taxon>Ochrophyta</taxon>
        <taxon>Bacillariophyta</taxon>
        <taxon>Bacillariophyceae</taxon>
        <taxon>Bacillariophycidae</taxon>
        <taxon>Naviculales</taxon>
        <taxon>Naviculaceae</taxon>
        <taxon>Seminavis</taxon>
    </lineage>
</organism>
<keyword evidence="2" id="KW-1185">Reference proteome</keyword>
<evidence type="ECO:0008006" key="3">
    <source>
        <dbReference type="Google" id="ProtNLM"/>
    </source>
</evidence>
<dbReference type="EMBL" id="CAICTM010000952">
    <property type="protein sequence ID" value="CAB9518687.1"/>
    <property type="molecule type" value="Genomic_DNA"/>
</dbReference>
<dbReference type="Proteomes" id="UP001153069">
    <property type="component" value="Unassembled WGS sequence"/>
</dbReference>
<dbReference type="OrthoDB" id="10489276at2759"/>